<name>A0A9E7G458_9LILI</name>
<sequence>MIAQLLLTRKADQHVLVSKDGVEVNDDLLLVLGELPPLDVRTEIVGPAESAAFAAPVQPGILRQVSPAPVAMPLDVLHQLLVLLRRPRPLLHDHLIAARRPPHVSPARPNQGTEKMEDKPEQER</sequence>
<reference evidence="2" key="1">
    <citation type="submission" date="2022-05" db="EMBL/GenBank/DDBJ databases">
        <title>The Musa troglodytarum L. genome provides insights into the mechanism of non-climacteric behaviour and enrichment of carotenoids.</title>
        <authorList>
            <person name="Wang J."/>
        </authorList>
    </citation>
    <scope>NUCLEOTIDE SEQUENCE</scope>
    <source>
        <tissue evidence="2">Leaf</tissue>
    </source>
</reference>
<proteinExistence type="predicted"/>
<dbReference type="Proteomes" id="UP001055439">
    <property type="component" value="Chromosome 5"/>
</dbReference>
<gene>
    <name evidence="2" type="ORF">MUK42_03038</name>
</gene>
<evidence type="ECO:0000256" key="1">
    <source>
        <dbReference type="SAM" id="MobiDB-lite"/>
    </source>
</evidence>
<evidence type="ECO:0000313" key="3">
    <source>
        <dbReference type="Proteomes" id="UP001055439"/>
    </source>
</evidence>
<keyword evidence="3" id="KW-1185">Reference proteome</keyword>
<organism evidence="2 3">
    <name type="scientific">Musa troglodytarum</name>
    <name type="common">fe'i banana</name>
    <dbReference type="NCBI Taxonomy" id="320322"/>
    <lineage>
        <taxon>Eukaryota</taxon>
        <taxon>Viridiplantae</taxon>
        <taxon>Streptophyta</taxon>
        <taxon>Embryophyta</taxon>
        <taxon>Tracheophyta</taxon>
        <taxon>Spermatophyta</taxon>
        <taxon>Magnoliopsida</taxon>
        <taxon>Liliopsida</taxon>
        <taxon>Zingiberales</taxon>
        <taxon>Musaceae</taxon>
        <taxon>Musa</taxon>
    </lineage>
</organism>
<dbReference type="AlphaFoldDB" id="A0A9E7G458"/>
<protein>
    <submittedName>
        <fullName evidence="2">Uncharacterized protein</fullName>
    </submittedName>
</protein>
<evidence type="ECO:0000313" key="2">
    <source>
        <dbReference type="EMBL" id="URE05244.1"/>
    </source>
</evidence>
<accession>A0A9E7G458</accession>
<feature type="compositionally biased region" description="Basic and acidic residues" evidence="1">
    <location>
        <begin position="114"/>
        <end position="124"/>
    </location>
</feature>
<feature type="region of interest" description="Disordered" evidence="1">
    <location>
        <begin position="95"/>
        <end position="124"/>
    </location>
</feature>
<dbReference type="EMBL" id="CP097507">
    <property type="protein sequence ID" value="URE05244.1"/>
    <property type="molecule type" value="Genomic_DNA"/>
</dbReference>